<dbReference type="EMBL" id="JAAAIL010003944">
    <property type="protein sequence ID" value="KAG0248784.1"/>
    <property type="molecule type" value="Genomic_DNA"/>
</dbReference>
<gene>
    <name evidence="1" type="ORF">BGZ95_007858</name>
</gene>
<accession>A0AAD4D1U1</accession>
<protein>
    <submittedName>
        <fullName evidence="1">Uncharacterized protein</fullName>
    </submittedName>
</protein>
<evidence type="ECO:0000313" key="1">
    <source>
        <dbReference type="EMBL" id="KAG0248784.1"/>
    </source>
</evidence>
<reference evidence="1" key="1">
    <citation type="journal article" date="2020" name="Fungal Divers.">
        <title>Resolving the Mortierellaceae phylogeny through synthesis of multi-gene phylogenetics and phylogenomics.</title>
        <authorList>
            <person name="Vandepol N."/>
            <person name="Liber J."/>
            <person name="Desiro A."/>
            <person name="Na H."/>
            <person name="Kennedy M."/>
            <person name="Barry K."/>
            <person name="Grigoriev I.V."/>
            <person name="Miller A.N."/>
            <person name="O'Donnell K."/>
            <person name="Stajich J.E."/>
            <person name="Bonito G."/>
        </authorList>
    </citation>
    <scope>NUCLEOTIDE SEQUENCE</scope>
    <source>
        <strain evidence="1">NRRL 28262</strain>
    </source>
</reference>
<dbReference type="Proteomes" id="UP001194580">
    <property type="component" value="Unassembled WGS sequence"/>
</dbReference>
<name>A0AAD4D1U1_9FUNG</name>
<keyword evidence="2" id="KW-1185">Reference proteome</keyword>
<comment type="caution">
    <text evidence="1">The sequence shown here is derived from an EMBL/GenBank/DDBJ whole genome shotgun (WGS) entry which is preliminary data.</text>
</comment>
<sequence length="68" mass="7711">TTFSGVAFALKADGEVHDVTKWPRHLAQYPKTPTLNLYKKDTKKILDWGHAARLAMLKPAAKDYCLLR</sequence>
<proteinExistence type="predicted"/>
<organism evidence="1 2">
    <name type="scientific">Linnemannia exigua</name>
    <dbReference type="NCBI Taxonomy" id="604196"/>
    <lineage>
        <taxon>Eukaryota</taxon>
        <taxon>Fungi</taxon>
        <taxon>Fungi incertae sedis</taxon>
        <taxon>Mucoromycota</taxon>
        <taxon>Mortierellomycotina</taxon>
        <taxon>Mortierellomycetes</taxon>
        <taxon>Mortierellales</taxon>
        <taxon>Mortierellaceae</taxon>
        <taxon>Linnemannia</taxon>
    </lineage>
</organism>
<dbReference type="AlphaFoldDB" id="A0AAD4D1U1"/>
<feature type="non-terminal residue" evidence="1">
    <location>
        <position position="1"/>
    </location>
</feature>
<evidence type="ECO:0000313" key="2">
    <source>
        <dbReference type="Proteomes" id="UP001194580"/>
    </source>
</evidence>
<feature type="non-terminal residue" evidence="1">
    <location>
        <position position="68"/>
    </location>
</feature>